<keyword evidence="3" id="KW-1185">Reference proteome</keyword>
<comment type="caution">
    <text evidence="2">The sequence shown here is derived from an EMBL/GenBank/DDBJ whole genome shotgun (WGS) entry which is preliminary data.</text>
</comment>
<reference evidence="3" key="1">
    <citation type="journal article" date="2019" name="Int. J. Syst. Evol. Microbiol.">
        <title>The Global Catalogue of Microorganisms (GCM) 10K type strain sequencing project: providing services to taxonomists for standard genome sequencing and annotation.</title>
        <authorList>
            <consortium name="The Broad Institute Genomics Platform"/>
            <consortium name="The Broad Institute Genome Sequencing Center for Infectious Disease"/>
            <person name="Wu L."/>
            <person name="Ma J."/>
        </authorList>
    </citation>
    <scope>NUCLEOTIDE SEQUENCE [LARGE SCALE GENOMIC DNA]</scope>
    <source>
        <strain evidence="3">JCM 14319</strain>
    </source>
</reference>
<dbReference type="Gene3D" id="1.10.10.10">
    <property type="entry name" value="Winged helix-like DNA-binding domain superfamily/Winged helix DNA-binding domain"/>
    <property type="match status" value="1"/>
</dbReference>
<dbReference type="InterPro" id="IPR036390">
    <property type="entry name" value="WH_DNA-bd_sf"/>
</dbReference>
<proteinExistence type="predicted"/>
<evidence type="ECO:0000259" key="1">
    <source>
        <dbReference type="PROSITE" id="PS50995"/>
    </source>
</evidence>
<feature type="domain" description="HTH marR-type" evidence="1">
    <location>
        <begin position="4"/>
        <end position="144"/>
    </location>
</feature>
<sequence length="144" mass="16115">MTTDPDLEASIAAVEEEFGRLFHRARTIWRISAAQVHPDLQPTGYKVVATLVSRGPAHAGSLAEELQIDKSLLSRQLRQLEELGLTESRVDEHDARSRVIAATPLAIEQVGRVKAANQAQMRERLREWEPGEIELFAELLGRLL</sequence>
<dbReference type="PANTHER" id="PTHR33164">
    <property type="entry name" value="TRANSCRIPTIONAL REGULATOR, MARR FAMILY"/>
    <property type="match status" value="1"/>
</dbReference>
<dbReference type="PROSITE" id="PS50995">
    <property type="entry name" value="HTH_MARR_2"/>
    <property type="match status" value="1"/>
</dbReference>
<dbReference type="InterPro" id="IPR036388">
    <property type="entry name" value="WH-like_DNA-bd_sf"/>
</dbReference>
<name>A0ABP4X4G4_9MICO</name>
<gene>
    <name evidence="2" type="ORF">GCM10009747_29910</name>
</gene>
<organism evidence="2 3">
    <name type="scientific">Agromyces humatus</name>
    <dbReference type="NCBI Taxonomy" id="279573"/>
    <lineage>
        <taxon>Bacteria</taxon>
        <taxon>Bacillati</taxon>
        <taxon>Actinomycetota</taxon>
        <taxon>Actinomycetes</taxon>
        <taxon>Micrococcales</taxon>
        <taxon>Microbacteriaceae</taxon>
        <taxon>Agromyces</taxon>
    </lineage>
</organism>
<dbReference type="Proteomes" id="UP001500506">
    <property type="component" value="Unassembled WGS sequence"/>
</dbReference>
<dbReference type="EMBL" id="BAAANH010000006">
    <property type="protein sequence ID" value="GAA1767364.1"/>
    <property type="molecule type" value="Genomic_DNA"/>
</dbReference>
<dbReference type="RefSeq" id="WP_232498161.1">
    <property type="nucleotide sequence ID" value="NZ_BAAANH010000006.1"/>
</dbReference>
<dbReference type="InterPro" id="IPR039422">
    <property type="entry name" value="MarR/SlyA-like"/>
</dbReference>
<dbReference type="SMART" id="SM00347">
    <property type="entry name" value="HTH_MARR"/>
    <property type="match status" value="1"/>
</dbReference>
<protein>
    <submittedName>
        <fullName evidence="2">MarR family transcriptional regulator</fullName>
    </submittedName>
</protein>
<dbReference type="InterPro" id="IPR000835">
    <property type="entry name" value="HTH_MarR-typ"/>
</dbReference>
<dbReference type="PANTHER" id="PTHR33164:SF57">
    <property type="entry name" value="MARR-FAMILY TRANSCRIPTIONAL REGULATOR"/>
    <property type="match status" value="1"/>
</dbReference>
<dbReference type="Pfam" id="PF01047">
    <property type="entry name" value="MarR"/>
    <property type="match status" value="1"/>
</dbReference>
<evidence type="ECO:0000313" key="3">
    <source>
        <dbReference type="Proteomes" id="UP001500506"/>
    </source>
</evidence>
<evidence type="ECO:0000313" key="2">
    <source>
        <dbReference type="EMBL" id="GAA1767364.1"/>
    </source>
</evidence>
<dbReference type="SUPFAM" id="SSF46785">
    <property type="entry name" value="Winged helix' DNA-binding domain"/>
    <property type="match status" value="1"/>
</dbReference>
<accession>A0ABP4X4G4</accession>